<reference evidence="1 2" key="1">
    <citation type="submission" date="2018-05" db="EMBL/GenBank/DDBJ databases">
        <authorList>
            <person name="Goeker M."/>
            <person name="Huntemann M."/>
            <person name="Clum A."/>
            <person name="Pillay M."/>
            <person name="Palaniappan K."/>
            <person name="Varghese N."/>
            <person name="Mikhailova N."/>
            <person name="Stamatis D."/>
            <person name="Reddy T."/>
            <person name="Daum C."/>
            <person name="Shapiro N."/>
            <person name="Ivanova N."/>
            <person name="Kyrpides N."/>
            <person name="Woyke T."/>
        </authorList>
    </citation>
    <scope>NUCLEOTIDE SEQUENCE [LARGE SCALE GENOMIC DNA]</scope>
    <source>
        <strain evidence="1 2">DSM 26524</strain>
    </source>
</reference>
<gene>
    <name evidence="1" type="ORF">C7383_10551</name>
</gene>
<name>A0AB73T4L9_9FIRM</name>
<evidence type="ECO:0000313" key="2">
    <source>
        <dbReference type="Proteomes" id="UP000245412"/>
    </source>
</evidence>
<dbReference type="RefSeq" id="WP_109626087.1">
    <property type="nucleotide sequence ID" value="NZ_JANKBI010000003.1"/>
</dbReference>
<dbReference type="EMBL" id="QGGY01000005">
    <property type="protein sequence ID" value="PWJ76017.1"/>
    <property type="molecule type" value="Genomic_DNA"/>
</dbReference>
<protein>
    <submittedName>
        <fullName evidence="1">Uncharacterized protein</fullName>
    </submittedName>
</protein>
<dbReference type="AlphaFoldDB" id="A0AB73T4L9"/>
<organism evidence="1 2">
    <name type="scientific">Murimonas intestini</name>
    <dbReference type="NCBI Taxonomy" id="1337051"/>
    <lineage>
        <taxon>Bacteria</taxon>
        <taxon>Bacillati</taxon>
        <taxon>Bacillota</taxon>
        <taxon>Clostridia</taxon>
        <taxon>Lachnospirales</taxon>
        <taxon>Lachnospiraceae</taxon>
        <taxon>Murimonas</taxon>
    </lineage>
</organism>
<proteinExistence type="predicted"/>
<sequence length="85" mass="9947">MRREESLLDLLSRELGCYVSDLRNIDDFTKEGISRIRKVILQIPEGACGLAEWNEAVMYIFGAKVKFKSEKDAKKYIYDRLLEKE</sequence>
<comment type="caution">
    <text evidence="1">The sequence shown here is derived from an EMBL/GenBank/DDBJ whole genome shotgun (WGS) entry which is preliminary data.</text>
</comment>
<accession>A0AB73T4L9</accession>
<dbReference type="Proteomes" id="UP000245412">
    <property type="component" value="Unassembled WGS sequence"/>
</dbReference>
<evidence type="ECO:0000313" key="1">
    <source>
        <dbReference type="EMBL" id="PWJ76017.1"/>
    </source>
</evidence>
<keyword evidence="2" id="KW-1185">Reference proteome</keyword>